<dbReference type="PROSITE" id="PS50041">
    <property type="entry name" value="C_TYPE_LECTIN_2"/>
    <property type="match status" value="1"/>
</dbReference>
<keyword evidence="4" id="KW-1185">Reference proteome</keyword>
<dbReference type="InterPro" id="IPR016187">
    <property type="entry name" value="CTDL_fold"/>
</dbReference>
<evidence type="ECO:0000313" key="4">
    <source>
        <dbReference type="Proteomes" id="UP001497444"/>
    </source>
</evidence>
<dbReference type="Pfam" id="PF07484">
    <property type="entry name" value="Collar"/>
    <property type="match status" value="1"/>
</dbReference>
<protein>
    <recommendedName>
        <fullName evidence="2">C-type lectin domain-containing protein</fullName>
    </recommendedName>
</protein>
<dbReference type="Gene3D" id="3.10.100.10">
    <property type="entry name" value="Mannose-Binding Protein A, subunit A"/>
    <property type="match status" value="1"/>
</dbReference>
<feature type="coiled-coil region" evidence="1">
    <location>
        <begin position="133"/>
        <end position="181"/>
    </location>
</feature>
<dbReference type="SUPFAM" id="SSF56436">
    <property type="entry name" value="C-type lectin-like"/>
    <property type="match status" value="1"/>
</dbReference>
<reference evidence="3" key="1">
    <citation type="submission" date="2024-02" db="EMBL/GenBank/DDBJ databases">
        <authorList>
            <consortium name="ELIXIR-Norway"/>
            <consortium name="Elixir Norway"/>
        </authorList>
    </citation>
    <scope>NUCLEOTIDE SEQUENCE</scope>
</reference>
<dbReference type="InterPro" id="IPR001304">
    <property type="entry name" value="C-type_lectin-like"/>
</dbReference>
<dbReference type="Gene3D" id="3.90.1340.10">
    <property type="entry name" value="Phage tail collar domain"/>
    <property type="match status" value="1"/>
</dbReference>
<dbReference type="InterPro" id="IPR037053">
    <property type="entry name" value="Phage_tail_collar_dom_sf"/>
</dbReference>
<dbReference type="CDD" id="cd00037">
    <property type="entry name" value="CLECT"/>
    <property type="match status" value="1"/>
</dbReference>
<accession>A0ABP0VDB0</accession>
<comment type="caution">
    <text evidence="3">The sequence shown here is derived from an EMBL/GenBank/DDBJ whole genome shotgun (WGS) entry which is preliminary data.</text>
</comment>
<dbReference type="InterPro" id="IPR011083">
    <property type="entry name" value="Phage_tail_collar_dom"/>
</dbReference>
<evidence type="ECO:0000313" key="3">
    <source>
        <dbReference type="EMBL" id="CAK9251863.1"/>
    </source>
</evidence>
<dbReference type="PANTHER" id="PTHR22803">
    <property type="entry name" value="MANNOSE, PHOSPHOLIPASE, LECTIN RECEPTOR RELATED"/>
    <property type="match status" value="1"/>
</dbReference>
<evidence type="ECO:0000259" key="2">
    <source>
        <dbReference type="PROSITE" id="PS50041"/>
    </source>
</evidence>
<dbReference type="Proteomes" id="UP001497444">
    <property type="component" value="Unassembled WGS sequence"/>
</dbReference>
<keyword evidence="1" id="KW-0175">Coiled coil</keyword>
<evidence type="ECO:0000256" key="1">
    <source>
        <dbReference type="SAM" id="Coils"/>
    </source>
</evidence>
<dbReference type="SUPFAM" id="SSF88874">
    <property type="entry name" value="Receptor-binding domain of short tail fibre protein gp12"/>
    <property type="match status" value="1"/>
</dbReference>
<organism evidence="3 4">
    <name type="scientific">Sphagnum jensenii</name>
    <dbReference type="NCBI Taxonomy" id="128206"/>
    <lineage>
        <taxon>Eukaryota</taxon>
        <taxon>Viridiplantae</taxon>
        <taxon>Streptophyta</taxon>
        <taxon>Embryophyta</taxon>
        <taxon>Bryophyta</taxon>
        <taxon>Sphagnophytina</taxon>
        <taxon>Sphagnopsida</taxon>
        <taxon>Sphagnales</taxon>
        <taxon>Sphagnaceae</taxon>
        <taxon>Sphagnum</taxon>
    </lineage>
</organism>
<dbReference type="InterPro" id="IPR016186">
    <property type="entry name" value="C-type_lectin-like/link_sf"/>
</dbReference>
<sequence length="362" mass="40648">MCNLEYLKSDSFVPTLVSIKSAAEQEYLTKFVFDTSEVETNVWIGAKRRPDNGNQFVWNDGSVIEFTNWAEGSPSDQVKKECVLMRSQYTRGLSNIAKFDTLTINGKWGDVTCETTNWVLCQKLQTWSFPQLQKKLLDIKKELKDSLENVTKQLDNTKNQLEDTRNQLRDVRNELNDTRNKVSASAPAGTIAFFARNTAPTGWLKANGATISRITYADLFAAIGTTFGSGDGNKTFRLPDLRGEFIRGWSDGREVDKGRAFGSYQWGSNIPLAGYVGGNWERAISSGYQDRWNFAGNTFDEGFEPNVSAGETRSGTTFPVSNSSSCRVHYLEGPFKYSWITSWNVLKGTRPRNVALLACIKY</sequence>
<gene>
    <name evidence="3" type="ORF">CSSPJE1EN1_LOCUS27241</name>
</gene>
<dbReference type="Pfam" id="PF00059">
    <property type="entry name" value="Lectin_C"/>
    <property type="match status" value="1"/>
</dbReference>
<name>A0ABP0VDB0_9BRYO</name>
<dbReference type="EMBL" id="CAXAQS010000503">
    <property type="protein sequence ID" value="CAK9251863.1"/>
    <property type="molecule type" value="Genomic_DNA"/>
</dbReference>
<proteinExistence type="predicted"/>
<feature type="domain" description="C-type lectin" evidence="2">
    <location>
        <begin position="1"/>
        <end position="122"/>
    </location>
</feature>
<dbReference type="InterPro" id="IPR050111">
    <property type="entry name" value="C-type_lectin/snaclec_domain"/>
</dbReference>
<dbReference type="SMART" id="SM00034">
    <property type="entry name" value="CLECT"/>
    <property type="match status" value="1"/>
</dbReference>